<accession>A0ABV8ECJ9</accession>
<evidence type="ECO:0000313" key="2">
    <source>
        <dbReference type="Proteomes" id="UP001595697"/>
    </source>
</evidence>
<sequence>MNPYTISVDFSKDYIDLYRLLDSKRFRITNHWIGFKAFANGLA</sequence>
<reference evidence="2" key="1">
    <citation type="journal article" date="2019" name="Int. J. Syst. Evol. Microbiol.">
        <title>The Global Catalogue of Microorganisms (GCM) 10K type strain sequencing project: providing services to taxonomists for standard genome sequencing and annotation.</title>
        <authorList>
            <consortium name="The Broad Institute Genomics Platform"/>
            <consortium name="The Broad Institute Genome Sequencing Center for Infectious Disease"/>
            <person name="Wu L."/>
            <person name="Ma J."/>
        </authorList>
    </citation>
    <scope>NUCLEOTIDE SEQUENCE [LARGE SCALE GENOMIC DNA]</scope>
    <source>
        <strain evidence="2">TBRC 5781</strain>
    </source>
</reference>
<evidence type="ECO:0000313" key="1">
    <source>
        <dbReference type="EMBL" id="MFC3969187.1"/>
    </source>
</evidence>
<gene>
    <name evidence="1" type="ORF">ACFOVS_13795</name>
</gene>
<name>A0ABV8ECJ9_9HYPH</name>
<protein>
    <recommendedName>
        <fullName evidence="3">IS110 family transposase</fullName>
    </recommendedName>
</protein>
<evidence type="ECO:0008006" key="3">
    <source>
        <dbReference type="Google" id="ProtNLM"/>
    </source>
</evidence>
<keyword evidence="2" id="KW-1185">Reference proteome</keyword>
<dbReference type="EMBL" id="JBHSBD010000055">
    <property type="protein sequence ID" value="MFC3969187.1"/>
    <property type="molecule type" value="Genomic_DNA"/>
</dbReference>
<dbReference type="RefSeq" id="WP_281435238.1">
    <property type="nucleotide sequence ID" value="NZ_JALJQZ010000095.1"/>
</dbReference>
<dbReference type="Proteomes" id="UP001595697">
    <property type="component" value="Unassembled WGS sequence"/>
</dbReference>
<proteinExistence type="predicted"/>
<organism evidence="1 2">
    <name type="scientific">Rhizobium lemnae</name>
    <dbReference type="NCBI Taxonomy" id="1214924"/>
    <lineage>
        <taxon>Bacteria</taxon>
        <taxon>Pseudomonadati</taxon>
        <taxon>Pseudomonadota</taxon>
        <taxon>Alphaproteobacteria</taxon>
        <taxon>Hyphomicrobiales</taxon>
        <taxon>Rhizobiaceae</taxon>
        <taxon>Rhizobium/Agrobacterium group</taxon>
        <taxon>Rhizobium</taxon>
    </lineage>
</organism>
<comment type="caution">
    <text evidence="1">The sequence shown here is derived from an EMBL/GenBank/DDBJ whole genome shotgun (WGS) entry which is preliminary data.</text>
</comment>